<dbReference type="OrthoDB" id="1451596at2"/>
<feature type="transmembrane region" description="Helical" evidence="6">
    <location>
        <begin position="424"/>
        <end position="443"/>
    </location>
</feature>
<evidence type="ECO:0000313" key="9">
    <source>
        <dbReference type="EMBL" id="PRY46969.1"/>
    </source>
</evidence>
<reference evidence="9 10" key="1">
    <citation type="submission" date="2018-03" db="EMBL/GenBank/DDBJ databases">
        <title>Genomic Encyclopedia of Archaeal and Bacterial Type Strains, Phase II (KMG-II): from individual species to whole genera.</title>
        <authorList>
            <person name="Goeker M."/>
        </authorList>
    </citation>
    <scope>NUCLEOTIDE SEQUENCE [LARGE SCALE GENOMIC DNA]</scope>
    <source>
        <strain evidence="9 10">DSM 28354</strain>
    </source>
</reference>
<keyword evidence="4 6" id="KW-1133">Transmembrane helix</keyword>
<feature type="transmembrane region" description="Helical" evidence="6">
    <location>
        <begin position="376"/>
        <end position="403"/>
    </location>
</feature>
<feature type="domain" description="ABC3 transporter permease C-terminal" evidence="7">
    <location>
        <begin position="288"/>
        <end position="396"/>
    </location>
</feature>
<protein>
    <submittedName>
        <fullName evidence="9">Putative ABC transport system permease protein</fullName>
    </submittedName>
</protein>
<accession>A0A2T0TMX2</accession>
<feature type="transmembrane region" description="Helical" evidence="6">
    <location>
        <begin position="329"/>
        <end position="356"/>
    </location>
</feature>
<dbReference type="PANTHER" id="PTHR30572:SF18">
    <property type="entry name" value="ABC-TYPE MACROLIDE FAMILY EXPORT SYSTEM PERMEASE COMPONENT 2"/>
    <property type="match status" value="1"/>
</dbReference>
<feature type="domain" description="ABC3 transporter permease C-terminal" evidence="7">
    <location>
        <begin position="672"/>
        <end position="781"/>
    </location>
</feature>
<dbReference type="GO" id="GO:0005886">
    <property type="term" value="C:plasma membrane"/>
    <property type="evidence" value="ECO:0007669"/>
    <property type="project" value="UniProtKB-SubCell"/>
</dbReference>
<dbReference type="EMBL" id="PVTE01000001">
    <property type="protein sequence ID" value="PRY46969.1"/>
    <property type="molecule type" value="Genomic_DNA"/>
</dbReference>
<evidence type="ECO:0000256" key="3">
    <source>
        <dbReference type="ARBA" id="ARBA00022692"/>
    </source>
</evidence>
<dbReference type="GO" id="GO:0022857">
    <property type="term" value="F:transmembrane transporter activity"/>
    <property type="evidence" value="ECO:0007669"/>
    <property type="project" value="TreeGrafter"/>
</dbReference>
<evidence type="ECO:0000256" key="5">
    <source>
        <dbReference type="ARBA" id="ARBA00023136"/>
    </source>
</evidence>
<comment type="subcellular location">
    <subcellularLocation>
        <location evidence="1">Cell membrane</location>
        <topology evidence="1">Multi-pass membrane protein</topology>
    </subcellularLocation>
</comment>
<dbReference type="InterPro" id="IPR025857">
    <property type="entry name" value="MacB_PCD"/>
</dbReference>
<evidence type="ECO:0000313" key="10">
    <source>
        <dbReference type="Proteomes" id="UP000238375"/>
    </source>
</evidence>
<dbReference type="AlphaFoldDB" id="A0A2T0TMX2"/>
<keyword evidence="2" id="KW-1003">Cell membrane</keyword>
<comment type="caution">
    <text evidence="9">The sequence shown here is derived from an EMBL/GenBank/DDBJ whole genome shotgun (WGS) entry which is preliminary data.</text>
</comment>
<name>A0A2T0TMX2_9BACT</name>
<evidence type="ECO:0000259" key="8">
    <source>
        <dbReference type="Pfam" id="PF12704"/>
    </source>
</evidence>
<proteinExistence type="predicted"/>
<evidence type="ECO:0000256" key="4">
    <source>
        <dbReference type="ARBA" id="ARBA00022989"/>
    </source>
</evidence>
<evidence type="ECO:0000256" key="2">
    <source>
        <dbReference type="ARBA" id="ARBA00022475"/>
    </source>
</evidence>
<dbReference type="Pfam" id="PF12704">
    <property type="entry name" value="MacB_PCD"/>
    <property type="match status" value="2"/>
</dbReference>
<dbReference type="PANTHER" id="PTHR30572">
    <property type="entry name" value="MEMBRANE COMPONENT OF TRANSPORTER-RELATED"/>
    <property type="match status" value="1"/>
</dbReference>
<feature type="transmembrane region" description="Helical" evidence="6">
    <location>
        <begin position="21"/>
        <end position="42"/>
    </location>
</feature>
<feature type="transmembrane region" description="Helical" evidence="6">
    <location>
        <begin position="753"/>
        <end position="773"/>
    </location>
</feature>
<feature type="transmembrane region" description="Helical" evidence="6">
    <location>
        <begin position="705"/>
        <end position="733"/>
    </location>
</feature>
<dbReference type="Pfam" id="PF02687">
    <property type="entry name" value="FtsX"/>
    <property type="match status" value="2"/>
</dbReference>
<keyword evidence="5 6" id="KW-0472">Membrane</keyword>
<gene>
    <name evidence="9" type="ORF">CLV58_10133</name>
</gene>
<dbReference type="Proteomes" id="UP000238375">
    <property type="component" value="Unassembled WGS sequence"/>
</dbReference>
<feature type="transmembrane region" description="Helical" evidence="6">
    <location>
        <begin position="669"/>
        <end position="693"/>
    </location>
</feature>
<keyword evidence="3 6" id="KW-0812">Transmembrane</keyword>
<dbReference type="InterPro" id="IPR003838">
    <property type="entry name" value="ABC3_permease_C"/>
</dbReference>
<dbReference type="RefSeq" id="WP_106135745.1">
    <property type="nucleotide sequence ID" value="NZ_PVTE01000001.1"/>
</dbReference>
<feature type="domain" description="MacB-like periplasmic core" evidence="8">
    <location>
        <begin position="487"/>
        <end position="631"/>
    </location>
</feature>
<feature type="domain" description="MacB-like periplasmic core" evidence="8">
    <location>
        <begin position="20"/>
        <end position="236"/>
    </location>
</feature>
<evidence type="ECO:0000259" key="7">
    <source>
        <dbReference type="Pfam" id="PF02687"/>
    </source>
</evidence>
<organism evidence="9 10">
    <name type="scientific">Spirosoma oryzae</name>
    <dbReference type="NCBI Taxonomy" id="1469603"/>
    <lineage>
        <taxon>Bacteria</taxon>
        <taxon>Pseudomonadati</taxon>
        <taxon>Bacteroidota</taxon>
        <taxon>Cytophagia</taxon>
        <taxon>Cytophagales</taxon>
        <taxon>Cytophagaceae</taxon>
        <taxon>Spirosoma</taxon>
    </lineage>
</organism>
<feature type="transmembrane region" description="Helical" evidence="6">
    <location>
        <begin position="282"/>
        <end position="304"/>
    </location>
</feature>
<evidence type="ECO:0000256" key="1">
    <source>
        <dbReference type="ARBA" id="ARBA00004651"/>
    </source>
</evidence>
<sequence length="792" mass="87863">MVRNYLKIAWRNLIHNKVFSLINLLGLSIGIAVCLLIFLFIMNEYSVDQFHRNRSSIYRVMRNIEENGKAVPVAYLSGPYAPALLNDFKGQIRRATRVGQMNALVTSQNKSFHERNVLKADADFFELFSFPLIKGDAVTALTNPGSVVLTESTARKYFGSVDQAFGQLIKLDKTLPLKVTGVAQDVPANSHLSFDLVVPLANYKTQSNMTQWINNAYFTYVQLAPSASLAQIERNLPGFMQKYMGPVMKQFGYRFSLSLTPLDDIYFEQGSFDNLKHGDKKVVYLFLSIAILILMVACINFMNLSTVRAMERSREIGVRKVLGAVKLHLVWQFIGESVLLTTISCVLAVGLVALALPAYSQLLGQSIQLTAYALPITLFLFGIIVVTGFLAGSYPAFVLAAFSPIQALKGKLRLGRGSTSFRQVLVVIQFSISIVLMLGMAIVTRQLHYLKHKELGYNSAQTMVIPIDNEDVYNFLIQRKGDLLGQSRVSAVSLMSGEPGGYFDAQMFDVEGHDERWRGRTEFVDFDYVKTLGLKLIAGRDFSPAFASDSTQSVLLNRTAAAKLGWTPQQAVGKWLKNTVSDSTRRTVVGVVEDFNFLSLREHIEPLVIAPDDDQRVGLIRLKPGDVQAGVEAVTALYAKTKPAYPFEYRFLDEKFDQLYQADLRQQTILGVFAGLAIFIACLGLFGLASFLARQRTKEIGVRKVLGASVVSVVALLSKDFLKLVLVAIVIASPLAYYGMESWLQNFAYRVEVSWWVFALAGLVAIGVALLTISVQSVRAALANPVKSLRSE</sequence>
<keyword evidence="10" id="KW-1185">Reference proteome</keyword>
<evidence type="ECO:0000256" key="6">
    <source>
        <dbReference type="SAM" id="Phobius"/>
    </source>
</evidence>
<dbReference type="InterPro" id="IPR050250">
    <property type="entry name" value="Macrolide_Exporter_MacB"/>
</dbReference>